<proteinExistence type="predicted"/>
<accession>A0ABU0YMZ0</accession>
<organism evidence="1 2">
    <name type="scientific">Dongia sedimenti</name>
    <dbReference type="NCBI Taxonomy" id="3064282"/>
    <lineage>
        <taxon>Bacteria</taxon>
        <taxon>Pseudomonadati</taxon>
        <taxon>Pseudomonadota</taxon>
        <taxon>Alphaproteobacteria</taxon>
        <taxon>Rhodospirillales</taxon>
        <taxon>Dongiaceae</taxon>
        <taxon>Dongia</taxon>
    </lineage>
</organism>
<dbReference type="RefSeq" id="WP_379956676.1">
    <property type="nucleotide sequence ID" value="NZ_JAUYVI010000005.1"/>
</dbReference>
<evidence type="ECO:0000313" key="2">
    <source>
        <dbReference type="Proteomes" id="UP001230156"/>
    </source>
</evidence>
<dbReference type="Pfam" id="PF20099">
    <property type="entry name" value="DUF6489"/>
    <property type="match status" value="1"/>
</dbReference>
<dbReference type="InterPro" id="IPR045502">
    <property type="entry name" value="DUF6489"/>
</dbReference>
<evidence type="ECO:0000313" key="1">
    <source>
        <dbReference type="EMBL" id="MDQ7249070.1"/>
    </source>
</evidence>
<reference evidence="2" key="1">
    <citation type="submission" date="2023-08" db="EMBL/GenBank/DDBJ databases">
        <title>Rhodospirillaceae gen. nov., a novel taxon isolated from the Yangtze River Yuezi River estuary sludge.</title>
        <authorList>
            <person name="Ruan L."/>
        </authorList>
    </citation>
    <scope>NUCLEOTIDE SEQUENCE [LARGE SCALE GENOMIC DNA]</scope>
    <source>
        <strain evidence="2">R-7</strain>
    </source>
</reference>
<gene>
    <name evidence="1" type="ORF">Q8A70_15390</name>
</gene>
<comment type="caution">
    <text evidence="1">The sequence shown here is derived from an EMBL/GenBank/DDBJ whole genome shotgun (WGS) entry which is preliminary data.</text>
</comment>
<dbReference type="EMBL" id="JAUYVI010000005">
    <property type="protein sequence ID" value="MDQ7249070.1"/>
    <property type="molecule type" value="Genomic_DNA"/>
</dbReference>
<protein>
    <submittedName>
        <fullName evidence="1">DUF6489 family protein</fullName>
    </submittedName>
</protein>
<sequence length="82" mass="9293">MKVHVDIDCTPEEARAFFGLPDVQPVQAAVMKELENRLMSGMQAMDPETLMKTWVPAGLANMEQFQRMFWQQFGGSDKKSGQ</sequence>
<keyword evidence="2" id="KW-1185">Reference proteome</keyword>
<name>A0ABU0YMZ0_9PROT</name>
<dbReference type="Proteomes" id="UP001230156">
    <property type="component" value="Unassembled WGS sequence"/>
</dbReference>